<protein>
    <recommendedName>
        <fullName evidence="6">Peptidyl-prolyl cis-trans isomerase</fullName>
        <ecNumber evidence="6">5.2.1.8</ecNumber>
    </recommendedName>
</protein>
<keyword evidence="10" id="KW-1185">Reference proteome</keyword>
<dbReference type="Pfam" id="PF01346">
    <property type="entry name" value="FKBP_N"/>
    <property type="match status" value="1"/>
</dbReference>
<dbReference type="Pfam" id="PF00254">
    <property type="entry name" value="FKBP_C"/>
    <property type="match status" value="1"/>
</dbReference>
<dbReference type="NCBIfam" id="NF008150">
    <property type="entry name" value="PRK10902.1"/>
    <property type="match status" value="1"/>
</dbReference>
<keyword evidence="3 5" id="KW-0697">Rotamase</keyword>
<dbReference type="InterPro" id="IPR000774">
    <property type="entry name" value="PPIase_FKBP_N"/>
</dbReference>
<evidence type="ECO:0000256" key="6">
    <source>
        <dbReference type="RuleBase" id="RU003915"/>
    </source>
</evidence>
<keyword evidence="7" id="KW-0732">Signal</keyword>
<evidence type="ECO:0000256" key="4">
    <source>
        <dbReference type="ARBA" id="ARBA00023235"/>
    </source>
</evidence>
<feature type="domain" description="PPIase FKBP-type" evidence="8">
    <location>
        <begin position="155"/>
        <end position="240"/>
    </location>
</feature>
<gene>
    <name evidence="9" type="primary">fkpA</name>
    <name evidence="9" type="ORF">Q3O60_10250</name>
</gene>
<evidence type="ECO:0000313" key="10">
    <source>
        <dbReference type="Proteomes" id="UP001231616"/>
    </source>
</evidence>
<evidence type="ECO:0000256" key="5">
    <source>
        <dbReference type="PROSITE-ProRule" id="PRU00277"/>
    </source>
</evidence>
<dbReference type="PROSITE" id="PS50059">
    <property type="entry name" value="FKBP_PPIASE"/>
    <property type="match status" value="1"/>
</dbReference>
<dbReference type="EC" id="5.2.1.8" evidence="6"/>
<dbReference type="InterPro" id="IPR001179">
    <property type="entry name" value="PPIase_FKBP_dom"/>
</dbReference>
<evidence type="ECO:0000313" key="9">
    <source>
        <dbReference type="EMBL" id="MDP4536569.1"/>
    </source>
</evidence>
<name>A0ABT9GZT7_9GAMM</name>
<dbReference type="PANTHER" id="PTHR43811:SF19">
    <property type="entry name" value="39 KDA FK506-BINDING NUCLEAR PROTEIN"/>
    <property type="match status" value="1"/>
</dbReference>
<evidence type="ECO:0000256" key="2">
    <source>
        <dbReference type="ARBA" id="ARBA00006577"/>
    </source>
</evidence>
<comment type="similarity">
    <text evidence="2 6">Belongs to the FKBP-type PPIase family.</text>
</comment>
<dbReference type="GO" id="GO:0003755">
    <property type="term" value="F:peptidyl-prolyl cis-trans isomerase activity"/>
    <property type="evidence" value="ECO:0007669"/>
    <property type="project" value="UniProtKB-EC"/>
</dbReference>
<feature type="signal peptide" evidence="7">
    <location>
        <begin position="1"/>
        <end position="23"/>
    </location>
</feature>
<feature type="chain" id="PRO_5046903333" description="Peptidyl-prolyl cis-trans isomerase" evidence="7">
    <location>
        <begin position="24"/>
        <end position="244"/>
    </location>
</feature>
<dbReference type="Gene3D" id="3.10.50.40">
    <property type="match status" value="1"/>
</dbReference>
<dbReference type="Proteomes" id="UP001231616">
    <property type="component" value="Unassembled WGS sequence"/>
</dbReference>
<evidence type="ECO:0000259" key="8">
    <source>
        <dbReference type="PROSITE" id="PS50059"/>
    </source>
</evidence>
<dbReference type="InterPro" id="IPR036944">
    <property type="entry name" value="PPIase_FKBP_N_sf"/>
</dbReference>
<accession>A0ABT9GZT7</accession>
<keyword evidence="4 5" id="KW-0413">Isomerase</keyword>
<dbReference type="RefSeq" id="WP_305893832.1">
    <property type="nucleotide sequence ID" value="NZ_JAUZVZ010000012.1"/>
</dbReference>
<sequence length="244" mass="26385">MRVSTKLSLVAVSLFTLSACQPAADKQGPVELDSEIAKQSYSFGVSAGYYIDSAVAEHRAMGLELDSDLIVRGMQDALADKALVSEEEIQAHLTSLDESFRAKQEEQAELVAAETVAAGQAYLAENATKDGVVVTESGLQYEVLTEGEGAKPKAEDTVTVHYKGTLLDGTTFDSSYERNEPAQFPLNRVITGWTEGVQLMSVGSKFRFTIPSELAYGERDMGVIPPHSVLVFEVELLDVQKAAE</sequence>
<dbReference type="InterPro" id="IPR046357">
    <property type="entry name" value="PPIase_dom_sf"/>
</dbReference>
<dbReference type="EMBL" id="JAUZVZ010000012">
    <property type="protein sequence ID" value="MDP4536569.1"/>
    <property type="molecule type" value="Genomic_DNA"/>
</dbReference>
<organism evidence="9 10">
    <name type="scientific">Alkalimonas collagenimarina</name>
    <dbReference type="NCBI Taxonomy" id="400390"/>
    <lineage>
        <taxon>Bacteria</taxon>
        <taxon>Pseudomonadati</taxon>
        <taxon>Pseudomonadota</taxon>
        <taxon>Gammaproteobacteria</taxon>
        <taxon>Alkalimonas</taxon>
    </lineage>
</organism>
<reference evidence="9 10" key="1">
    <citation type="submission" date="2023-08" db="EMBL/GenBank/DDBJ databases">
        <authorList>
            <person name="Joshi A."/>
            <person name="Thite S."/>
        </authorList>
    </citation>
    <scope>NUCLEOTIDE SEQUENCE [LARGE SCALE GENOMIC DNA]</scope>
    <source>
        <strain evidence="9 10">AC40</strain>
    </source>
</reference>
<dbReference type="PANTHER" id="PTHR43811">
    <property type="entry name" value="FKBP-TYPE PEPTIDYL-PROLYL CIS-TRANS ISOMERASE FKPA"/>
    <property type="match status" value="1"/>
</dbReference>
<dbReference type="PROSITE" id="PS51257">
    <property type="entry name" value="PROKAR_LIPOPROTEIN"/>
    <property type="match status" value="1"/>
</dbReference>
<comment type="catalytic activity">
    <reaction evidence="1 5 6">
        <text>[protein]-peptidylproline (omega=180) = [protein]-peptidylproline (omega=0)</text>
        <dbReference type="Rhea" id="RHEA:16237"/>
        <dbReference type="Rhea" id="RHEA-COMP:10747"/>
        <dbReference type="Rhea" id="RHEA-COMP:10748"/>
        <dbReference type="ChEBI" id="CHEBI:83833"/>
        <dbReference type="ChEBI" id="CHEBI:83834"/>
        <dbReference type="EC" id="5.2.1.8"/>
    </reaction>
</comment>
<evidence type="ECO:0000256" key="1">
    <source>
        <dbReference type="ARBA" id="ARBA00000971"/>
    </source>
</evidence>
<evidence type="ECO:0000256" key="7">
    <source>
        <dbReference type="SAM" id="SignalP"/>
    </source>
</evidence>
<comment type="caution">
    <text evidence="9">The sequence shown here is derived from an EMBL/GenBank/DDBJ whole genome shotgun (WGS) entry which is preliminary data.</text>
</comment>
<evidence type="ECO:0000256" key="3">
    <source>
        <dbReference type="ARBA" id="ARBA00023110"/>
    </source>
</evidence>
<dbReference type="Gene3D" id="1.10.287.460">
    <property type="entry name" value="Peptidyl-prolyl cis-trans isomerase, FKBP-type, N-terminal domain"/>
    <property type="match status" value="1"/>
</dbReference>
<proteinExistence type="inferred from homology"/>
<dbReference type="SUPFAM" id="SSF54534">
    <property type="entry name" value="FKBP-like"/>
    <property type="match status" value="1"/>
</dbReference>